<dbReference type="InterPro" id="IPR036388">
    <property type="entry name" value="WH-like_DNA-bd_sf"/>
</dbReference>
<dbReference type="InterPro" id="IPR009057">
    <property type="entry name" value="Homeodomain-like_sf"/>
</dbReference>
<name>A0A845GJN0_9BURK</name>
<evidence type="ECO:0000313" key="2">
    <source>
        <dbReference type="Proteomes" id="UP000447355"/>
    </source>
</evidence>
<accession>A0A845GJN0</accession>
<dbReference type="InterPro" id="IPR007367">
    <property type="entry name" value="DUF433"/>
</dbReference>
<dbReference type="EMBL" id="WWCX01000002">
    <property type="protein sequence ID" value="MYM92947.1"/>
    <property type="molecule type" value="Genomic_DNA"/>
</dbReference>
<dbReference type="Proteomes" id="UP000447355">
    <property type="component" value="Unassembled WGS sequence"/>
</dbReference>
<dbReference type="SUPFAM" id="SSF46689">
    <property type="entry name" value="Homeodomain-like"/>
    <property type="match status" value="1"/>
</dbReference>
<protein>
    <submittedName>
        <fullName evidence="1">DUF433 domain-containing protein</fullName>
    </submittedName>
</protein>
<gene>
    <name evidence="1" type="ORF">GTP90_03605</name>
</gene>
<proteinExistence type="predicted"/>
<dbReference type="Gene3D" id="1.10.10.10">
    <property type="entry name" value="Winged helix-like DNA-binding domain superfamily/Winged helix DNA-binding domain"/>
    <property type="match status" value="1"/>
</dbReference>
<comment type="caution">
    <text evidence="1">The sequence shown here is derived from an EMBL/GenBank/DDBJ whole genome shotgun (WGS) entry which is preliminary data.</text>
</comment>
<reference evidence="1" key="1">
    <citation type="submission" date="2019-12" db="EMBL/GenBank/DDBJ databases">
        <title>Novel species isolated from a subtropical stream in China.</title>
        <authorList>
            <person name="Lu H."/>
        </authorList>
    </citation>
    <scope>NUCLEOTIDE SEQUENCE [LARGE SCALE GENOMIC DNA]</scope>
    <source>
        <strain evidence="1">FT81W</strain>
    </source>
</reference>
<dbReference type="Pfam" id="PF04255">
    <property type="entry name" value="DUF433"/>
    <property type="match status" value="1"/>
</dbReference>
<sequence length="86" mass="9394">MKSITPLVQMEPDILGGMPVFKGTLVPIKRMFDYLLAGKPMDDFLADYPTVSHDMATGVLENDATLFYEAISKAIDSAAMPSSLPR</sequence>
<organism evidence="1 2">
    <name type="scientific">Duganella vulcania</name>
    <dbReference type="NCBI Taxonomy" id="2692166"/>
    <lineage>
        <taxon>Bacteria</taxon>
        <taxon>Pseudomonadati</taxon>
        <taxon>Pseudomonadota</taxon>
        <taxon>Betaproteobacteria</taxon>
        <taxon>Burkholderiales</taxon>
        <taxon>Oxalobacteraceae</taxon>
        <taxon>Telluria group</taxon>
        <taxon>Duganella</taxon>
    </lineage>
</organism>
<evidence type="ECO:0000313" key="1">
    <source>
        <dbReference type="EMBL" id="MYM92947.1"/>
    </source>
</evidence>
<dbReference type="AlphaFoldDB" id="A0A845GJN0"/>